<dbReference type="AlphaFoldDB" id="G3JCW3"/>
<proteinExistence type="predicted"/>
<dbReference type="HOGENOM" id="CLU_2209896_0_0_1"/>
<dbReference type="GeneID" id="18165887"/>
<gene>
    <name evidence="1" type="ORF">CCM_03864</name>
</gene>
<evidence type="ECO:0000313" key="1">
    <source>
        <dbReference type="EMBL" id="EGX92491.1"/>
    </source>
</evidence>
<dbReference type="InParanoid" id="G3JCW3"/>
<protein>
    <submittedName>
        <fullName evidence="1">Sedoheptulose-1,7-bisphosphatase</fullName>
    </submittedName>
</protein>
<keyword evidence="2" id="KW-1185">Reference proteome</keyword>
<name>G3JCW3_CORMM</name>
<organism evidence="1 2">
    <name type="scientific">Cordyceps militaris (strain CM01)</name>
    <name type="common">Caterpillar fungus</name>
    <dbReference type="NCBI Taxonomy" id="983644"/>
    <lineage>
        <taxon>Eukaryota</taxon>
        <taxon>Fungi</taxon>
        <taxon>Dikarya</taxon>
        <taxon>Ascomycota</taxon>
        <taxon>Pezizomycotina</taxon>
        <taxon>Sordariomycetes</taxon>
        <taxon>Hypocreomycetidae</taxon>
        <taxon>Hypocreales</taxon>
        <taxon>Cordycipitaceae</taxon>
        <taxon>Cordyceps</taxon>
    </lineage>
</organism>
<evidence type="ECO:0000313" key="2">
    <source>
        <dbReference type="Proteomes" id="UP000001610"/>
    </source>
</evidence>
<reference evidence="1 2" key="1">
    <citation type="journal article" date="2011" name="Genome Biol.">
        <title>Genome sequence of the insect pathogenic fungus Cordyceps militaris, a valued traditional Chinese medicine.</title>
        <authorList>
            <person name="Zheng P."/>
            <person name="Xia Y."/>
            <person name="Xiao G."/>
            <person name="Xiong C."/>
            <person name="Hu X."/>
            <person name="Zhang S."/>
            <person name="Zheng H."/>
            <person name="Huang Y."/>
            <person name="Zhou Y."/>
            <person name="Wang S."/>
            <person name="Zhao G.P."/>
            <person name="Liu X."/>
            <person name="St Leger R.J."/>
            <person name="Wang C."/>
        </authorList>
    </citation>
    <scope>NUCLEOTIDE SEQUENCE [LARGE SCALE GENOMIC DNA]</scope>
    <source>
        <strain evidence="1 2">CM01</strain>
    </source>
</reference>
<dbReference type="OrthoDB" id="3886144at2759"/>
<dbReference type="EMBL" id="JH126401">
    <property type="protein sequence ID" value="EGX92491.1"/>
    <property type="molecule type" value="Genomic_DNA"/>
</dbReference>
<accession>G3JCW3</accession>
<dbReference type="Gene3D" id="3.40.190.80">
    <property type="match status" value="1"/>
</dbReference>
<dbReference type="STRING" id="983644.G3JCW3"/>
<dbReference type="VEuPathDB" id="FungiDB:CCM_03864"/>
<dbReference type="Proteomes" id="UP000001610">
    <property type="component" value="Unassembled WGS sequence"/>
</dbReference>
<dbReference type="KEGG" id="cmt:CCM_03864"/>
<dbReference type="RefSeq" id="XP_006669075.1">
    <property type="nucleotide sequence ID" value="XM_006669012.1"/>
</dbReference>
<sequence length="107" mass="12234">MERLICVAQPIARIHCLTEILAQARVDWPHRYRDGVRTRFFAPANLRAASESPAYMALVQHYITERYTLRYSGGLVPPTWCMPWSRAHGIYVSPRVIGQPRQAAQAV</sequence>